<keyword evidence="5" id="KW-0441">Lipid A biosynthesis</keyword>
<dbReference type="InterPro" id="IPR003835">
    <property type="entry name" value="Glyco_trans_19"/>
</dbReference>
<evidence type="ECO:0000256" key="9">
    <source>
        <dbReference type="ARBA" id="ARBA00048975"/>
    </source>
</evidence>
<gene>
    <name evidence="12" type="ORF">E3J84_06370</name>
</gene>
<evidence type="ECO:0000256" key="10">
    <source>
        <dbReference type="NCBIfam" id="TIGR00215"/>
    </source>
</evidence>
<evidence type="ECO:0000256" key="11">
    <source>
        <dbReference type="SAM" id="Coils"/>
    </source>
</evidence>
<dbReference type="GO" id="GO:0016020">
    <property type="term" value="C:membrane"/>
    <property type="evidence" value="ECO:0007669"/>
    <property type="project" value="GOC"/>
</dbReference>
<keyword evidence="11" id="KW-0175">Coiled coil</keyword>
<dbReference type="Gene3D" id="3.40.50.2000">
    <property type="entry name" value="Glycogen Phosphorylase B"/>
    <property type="match status" value="1"/>
</dbReference>
<evidence type="ECO:0000256" key="1">
    <source>
        <dbReference type="ARBA" id="ARBA00002056"/>
    </source>
</evidence>
<dbReference type="Proteomes" id="UP000316360">
    <property type="component" value="Unassembled WGS sequence"/>
</dbReference>
<organism evidence="12 13">
    <name type="scientific">Aerophobetes bacterium</name>
    <dbReference type="NCBI Taxonomy" id="2030807"/>
    <lineage>
        <taxon>Bacteria</taxon>
        <taxon>Candidatus Aerophobota</taxon>
    </lineage>
</organism>
<dbReference type="GO" id="GO:0008915">
    <property type="term" value="F:lipid-A-disaccharide synthase activity"/>
    <property type="evidence" value="ECO:0007669"/>
    <property type="project" value="UniProtKB-UniRule"/>
</dbReference>
<dbReference type="PANTHER" id="PTHR30372:SF4">
    <property type="entry name" value="LIPID-A-DISACCHARIDE SYNTHASE, MITOCHONDRIAL-RELATED"/>
    <property type="match status" value="1"/>
</dbReference>
<evidence type="ECO:0000256" key="2">
    <source>
        <dbReference type="ARBA" id="ARBA00012687"/>
    </source>
</evidence>
<accession>A0A523RR82</accession>
<dbReference type="SUPFAM" id="SSF53756">
    <property type="entry name" value="UDP-Glycosyltransferase/glycogen phosphorylase"/>
    <property type="match status" value="1"/>
</dbReference>
<dbReference type="GO" id="GO:0009245">
    <property type="term" value="P:lipid A biosynthetic process"/>
    <property type="evidence" value="ECO:0007669"/>
    <property type="project" value="UniProtKB-UniRule"/>
</dbReference>
<evidence type="ECO:0000256" key="3">
    <source>
        <dbReference type="ARBA" id="ARBA00020902"/>
    </source>
</evidence>
<dbReference type="EMBL" id="SOKJ01000366">
    <property type="protein sequence ID" value="TET08302.1"/>
    <property type="molecule type" value="Genomic_DNA"/>
</dbReference>
<evidence type="ECO:0000256" key="8">
    <source>
        <dbReference type="ARBA" id="ARBA00023098"/>
    </source>
</evidence>
<dbReference type="AlphaFoldDB" id="A0A523RR82"/>
<comment type="caution">
    <text evidence="12">The sequence shown here is derived from an EMBL/GenBank/DDBJ whole genome shotgun (WGS) entry which is preliminary data.</text>
</comment>
<keyword evidence="4" id="KW-0444">Lipid biosynthesis</keyword>
<dbReference type="PANTHER" id="PTHR30372">
    <property type="entry name" value="LIPID-A-DISACCHARIDE SYNTHASE"/>
    <property type="match status" value="1"/>
</dbReference>
<dbReference type="GO" id="GO:0005543">
    <property type="term" value="F:phospholipid binding"/>
    <property type="evidence" value="ECO:0007669"/>
    <property type="project" value="TreeGrafter"/>
</dbReference>
<keyword evidence="8" id="KW-0443">Lipid metabolism</keyword>
<keyword evidence="7 12" id="KW-0808">Transferase</keyword>
<evidence type="ECO:0000256" key="4">
    <source>
        <dbReference type="ARBA" id="ARBA00022516"/>
    </source>
</evidence>
<dbReference type="Pfam" id="PF02684">
    <property type="entry name" value="LpxB"/>
    <property type="match status" value="1"/>
</dbReference>
<evidence type="ECO:0000256" key="7">
    <source>
        <dbReference type="ARBA" id="ARBA00022679"/>
    </source>
</evidence>
<evidence type="ECO:0000313" key="12">
    <source>
        <dbReference type="EMBL" id="TET08302.1"/>
    </source>
</evidence>
<keyword evidence="6 12" id="KW-0328">Glycosyltransferase</keyword>
<sequence>MAPLLLESFDKCSEVYFMSNRKIMVSVTEVSGDLHAANLVQTIKKIDPGIEFVGIGGEKMEQAGVEIRAKTVHMGTVGIVEGAKYYFSFLKIESKIKRILKEEHPDLVILVDSRDFNLRLARLARKLSIPTVYYIAPPLWAWNDWQTKRAARNITKIIAIFSLEAEVYRKAGANVSLVGYPLVDLVKPSMSKEETLQKFGLDAARPIIGLFPGSRGHEITRLLPLILKAASKLDKNLKDIQFLLAEASPVFHNEIARIVTRSKISIKTVSGNPYNLMNISDLLIITSGTATLEASLLGTPMIIVYKTSLSTWLIGQILIKLPYIGLPNIIAAKRIVPELVGFRLTVSHLANTALELLQDEEKLEQMRVELRKVAQKLGKPGAVDRAARVVVEMVNS</sequence>
<proteinExistence type="predicted"/>
<name>A0A523RR82_UNCAE</name>
<reference evidence="12 13" key="1">
    <citation type="submission" date="2019-03" db="EMBL/GenBank/DDBJ databases">
        <title>Metabolic potential of uncultured bacteria and archaea associated with petroleum seepage in deep-sea sediments.</title>
        <authorList>
            <person name="Dong X."/>
            <person name="Hubert C."/>
        </authorList>
    </citation>
    <scope>NUCLEOTIDE SEQUENCE [LARGE SCALE GENOMIC DNA]</scope>
    <source>
        <strain evidence="12">E44_bin7</strain>
    </source>
</reference>
<comment type="catalytic activity">
    <reaction evidence="9">
        <text>a lipid X + a UDP-2-N,3-O-bis[(3R)-3-hydroxyacyl]-alpha-D-glucosamine = a lipid A disaccharide + UDP + H(+)</text>
        <dbReference type="Rhea" id="RHEA:67828"/>
        <dbReference type="ChEBI" id="CHEBI:15378"/>
        <dbReference type="ChEBI" id="CHEBI:58223"/>
        <dbReference type="ChEBI" id="CHEBI:137748"/>
        <dbReference type="ChEBI" id="CHEBI:176338"/>
        <dbReference type="ChEBI" id="CHEBI:176343"/>
        <dbReference type="EC" id="2.4.1.182"/>
    </reaction>
</comment>
<evidence type="ECO:0000256" key="5">
    <source>
        <dbReference type="ARBA" id="ARBA00022556"/>
    </source>
</evidence>
<comment type="function">
    <text evidence="1">Condensation of UDP-2,3-diacylglucosamine and 2,3-diacylglucosamine-1-phosphate to form lipid A disaccharide, a precursor of lipid A, a phosphorylated glycolipid that anchors the lipopolysaccharide to the outer membrane of the cell.</text>
</comment>
<evidence type="ECO:0000313" key="13">
    <source>
        <dbReference type="Proteomes" id="UP000316360"/>
    </source>
</evidence>
<feature type="coiled-coil region" evidence="11">
    <location>
        <begin position="349"/>
        <end position="376"/>
    </location>
</feature>
<protein>
    <recommendedName>
        <fullName evidence="3 10">Lipid-A-disaccharide synthase</fullName>
        <ecNumber evidence="2 10">2.4.1.182</ecNumber>
    </recommendedName>
</protein>
<evidence type="ECO:0000256" key="6">
    <source>
        <dbReference type="ARBA" id="ARBA00022676"/>
    </source>
</evidence>
<dbReference type="EC" id="2.4.1.182" evidence="2 10"/>
<dbReference type="NCBIfam" id="TIGR00215">
    <property type="entry name" value="lpxB"/>
    <property type="match status" value="1"/>
</dbReference>